<dbReference type="RefSeq" id="WP_254474103.1">
    <property type="nucleotide sequence ID" value="NZ_CP113432.1"/>
</dbReference>
<gene>
    <name evidence="1" type="ORF">OU419_15270</name>
</gene>
<sequence length="136" mass="15556">MSRQASIDIFYKEQNPAAILTDLISNGWSANFDGEVMFIPGKNINEFEWITSSFKEFNMPLFLEELEIEKRAGISLVYKRKHGGEFLISSNLMSFSISINTIYITGKIPDFSWYISRITAAITNRDILGIKCNANW</sequence>
<accession>A0ABY6ZTD5</accession>
<protein>
    <submittedName>
        <fullName evidence="1">Uncharacterized protein</fullName>
    </submittedName>
</protein>
<dbReference type="Proteomes" id="UP001163624">
    <property type="component" value="Chromosome"/>
</dbReference>
<dbReference type="EMBL" id="CP113432">
    <property type="protein sequence ID" value="WAI47139.1"/>
    <property type="molecule type" value="Genomic_DNA"/>
</dbReference>
<proteinExistence type="predicted"/>
<keyword evidence="2" id="KW-1185">Reference proteome</keyword>
<evidence type="ECO:0000313" key="2">
    <source>
        <dbReference type="Proteomes" id="UP001163624"/>
    </source>
</evidence>
<name>A0ABY6ZTD5_9PSED</name>
<evidence type="ECO:0000313" key="1">
    <source>
        <dbReference type="EMBL" id="WAI47139.1"/>
    </source>
</evidence>
<reference evidence="1" key="1">
    <citation type="submission" date="2022-11" db="EMBL/GenBank/DDBJ databases">
        <title>Pseudomonas triclosanedens sp. nov., a triclosan degrader isolated from activated sludge.</title>
        <authorList>
            <person name="Yin Y."/>
            <person name="Lu Z."/>
        </authorList>
    </citation>
    <scope>NUCLEOTIDE SEQUENCE</scope>
    <source>
        <strain evidence="1">ZM23</strain>
    </source>
</reference>
<organism evidence="1 2">
    <name type="scientific">Pseudomonas triclosanedens</name>
    <dbReference type="NCBI Taxonomy" id="2961893"/>
    <lineage>
        <taxon>Bacteria</taxon>
        <taxon>Pseudomonadati</taxon>
        <taxon>Pseudomonadota</taxon>
        <taxon>Gammaproteobacteria</taxon>
        <taxon>Pseudomonadales</taxon>
        <taxon>Pseudomonadaceae</taxon>
        <taxon>Pseudomonas</taxon>
    </lineage>
</organism>